<feature type="region of interest" description="Disordered" evidence="2">
    <location>
        <begin position="83"/>
        <end position="132"/>
    </location>
</feature>
<evidence type="ECO:0000256" key="2">
    <source>
        <dbReference type="SAM" id="MobiDB-lite"/>
    </source>
</evidence>
<evidence type="ECO:0000313" key="5">
    <source>
        <dbReference type="Proteomes" id="UP000275078"/>
    </source>
</evidence>
<keyword evidence="5" id="KW-1185">Reference proteome</keyword>
<dbReference type="PROSITE" id="PS50158">
    <property type="entry name" value="ZF_CCHC"/>
    <property type="match status" value="1"/>
</dbReference>
<dbReference type="OrthoDB" id="4961471at2759"/>
<reference evidence="4 5" key="1">
    <citation type="journal article" date="2018" name="Nat. Ecol. Evol.">
        <title>Pezizomycetes genomes reveal the molecular basis of ectomycorrhizal truffle lifestyle.</title>
        <authorList>
            <person name="Murat C."/>
            <person name="Payen T."/>
            <person name="Noel B."/>
            <person name="Kuo A."/>
            <person name="Morin E."/>
            <person name="Chen J."/>
            <person name="Kohler A."/>
            <person name="Krizsan K."/>
            <person name="Balestrini R."/>
            <person name="Da Silva C."/>
            <person name="Montanini B."/>
            <person name="Hainaut M."/>
            <person name="Levati E."/>
            <person name="Barry K.W."/>
            <person name="Belfiori B."/>
            <person name="Cichocki N."/>
            <person name="Clum A."/>
            <person name="Dockter R.B."/>
            <person name="Fauchery L."/>
            <person name="Guy J."/>
            <person name="Iotti M."/>
            <person name="Le Tacon F."/>
            <person name="Lindquist E.A."/>
            <person name="Lipzen A."/>
            <person name="Malagnac F."/>
            <person name="Mello A."/>
            <person name="Molinier V."/>
            <person name="Miyauchi S."/>
            <person name="Poulain J."/>
            <person name="Riccioni C."/>
            <person name="Rubini A."/>
            <person name="Sitrit Y."/>
            <person name="Splivallo R."/>
            <person name="Traeger S."/>
            <person name="Wang M."/>
            <person name="Zifcakova L."/>
            <person name="Wipf D."/>
            <person name="Zambonelli A."/>
            <person name="Paolocci F."/>
            <person name="Nowrousian M."/>
            <person name="Ottonello S."/>
            <person name="Baldrian P."/>
            <person name="Spatafora J.W."/>
            <person name="Henrissat B."/>
            <person name="Nagy L.G."/>
            <person name="Aury J.M."/>
            <person name="Wincker P."/>
            <person name="Grigoriev I.V."/>
            <person name="Bonfante P."/>
            <person name="Martin F.M."/>
        </authorList>
    </citation>
    <scope>NUCLEOTIDE SEQUENCE [LARGE SCALE GENOMIC DNA]</scope>
    <source>
        <strain evidence="4 5">RN42</strain>
    </source>
</reference>
<feature type="compositionally biased region" description="Acidic residues" evidence="2">
    <location>
        <begin position="218"/>
        <end position="227"/>
    </location>
</feature>
<sequence>MKEKALKQWVSLSHTGTIDEFCDEIERLIWVVDLSQTTIEHKLKTSLKYELRKDWVKMLNKPTSIMDQLSLLREMGRPIEDFNKSHKREEKTSSSHSSGSSKRKRGDDHPSSSSKKPKVDRGSDRFGRFRSKEEALQGISQEVLDQRRKDRVCWRCGKDGHRAMDCKASAPVTAKVAVSRGRDKGGKKNAGAKVSAASKKTGNDQLQGAVSSSRIMELSEDDEMIDA</sequence>
<organism evidence="4 5">
    <name type="scientific">Ascobolus immersus RN42</name>
    <dbReference type="NCBI Taxonomy" id="1160509"/>
    <lineage>
        <taxon>Eukaryota</taxon>
        <taxon>Fungi</taxon>
        <taxon>Dikarya</taxon>
        <taxon>Ascomycota</taxon>
        <taxon>Pezizomycotina</taxon>
        <taxon>Pezizomycetes</taxon>
        <taxon>Pezizales</taxon>
        <taxon>Ascobolaceae</taxon>
        <taxon>Ascobolus</taxon>
    </lineage>
</organism>
<feature type="compositionally biased region" description="Basic and acidic residues" evidence="2">
    <location>
        <begin position="83"/>
        <end position="93"/>
    </location>
</feature>
<protein>
    <recommendedName>
        <fullName evidence="3">CCHC-type domain-containing protein</fullName>
    </recommendedName>
</protein>
<feature type="region of interest" description="Disordered" evidence="2">
    <location>
        <begin position="177"/>
        <end position="227"/>
    </location>
</feature>
<keyword evidence="1" id="KW-0479">Metal-binding</keyword>
<keyword evidence="1" id="KW-0863">Zinc-finger</keyword>
<keyword evidence="1" id="KW-0862">Zinc</keyword>
<evidence type="ECO:0000259" key="3">
    <source>
        <dbReference type="PROSITE" id="PS50158"/>
    </source>
</evidence>
<proteinExistence type="predicted"/>
<dbReference type="Gene3D" id="4.10.60.10">
    <property type="entry name" value="Zinc finger, CCHC-type"/>
    <property type="match status" value="1"/>
</dbReference>
<evidence type="ECO:0000256" key="1">
    <source>
        <dbReference type="PROSITE-ProRule" id="PRU00047"/>
    </source>
</evidence>
<dbReference type="InterPro" id="IPR036875">
    <property type="entry name" value="Znf_CCHC_sf"/>
</dbReference>
<evidence type="ECO:0000313" key="4">
    <source>
        <dbReference type="EMBL" id="RPA71919.1"/>
    </source>
</evidence>
<accession>A0A3N4HBZ4</accession>
<feature type="domain" description="CCHC-type" evidence="3">
    <location>
        <begin position="153"/>
        <end position="167"/>
    </location>
</feature>
<dbReference type="GO" id="GO:0008270">
    <property type="term" value="F:zinc ion binding"/>
    <property type="evidence" value="ECO:0007669"/>
    <property type="project" value="UniProtKB-KW"/>
</dbReference>
<dbReference type="AlphaFoldDB" id="A0A3N4HBZ4"/>
<dbReference type="EMBL" id="ML119891">
    <property type="protein sequence ID" value="RPA71919.1"/>
    <property type="molecule type" value="Genomic_DNA"/>
</dbReference>
<dbReference type="SMART" id="SM00343">
    <property type="entry name" value="ZnF_C2HC"/>
    <property type="match status" value="1"/>
</dbReference>
<feature type="compositionally biased region" description="Polar residues" evidence="2">
    <location>
        <begin position="198"/>
        <end position="214"/>
    </location>
</feature>
<dbReference type="SUPFAM" id="SSF57756">
    <property type="entry name" value="Retrovirus zinc finger-like domains"/>
    <property type="match status" value="1"/>
</dbReference>
<dbReference type="InterPro" id="IPR001878">
    <property type="entry name" value="Znf_CCHC"/>
</dbReference>
<name>A0A3N4HBZ4_ASCIM</name>
<dbReference type="GO" id="GO:0003676">
    <property type="term" value="F:nucleic acid binding"/>
    <property type="evidence" value="ECO:0007669"/>
    <property type="project" value="InterPro"/>
</dbReference>
<dbReference type="Proteomes" id="UP000275078">
    <property type="component" value="Unassembled WGS sequence"/>
</dbReference>
<gene>
    <name evidence="4" type="ORF">BJ508DRAFT_335569</name>
</gene>
<feature type="compositionally biased region" description="Basic and acidic residues" evidence="2">
    <location>
        <begin position="117"/>
        <end position="132"/>
    </location>
</feature>